<dbReference type="Proteomes" id="UP000886047">
    <property type="component" value="Unassembled WGS sequence"/>
</dbReference>
<dbReference type="SUPFAM" id="SSF48695">
    <property type="entry name" value="Multiheme cytochromes"/>
    <property type="match status" value="1"/>
</dbReference>
<dbReference type="AlphaFoldDB" id="A0A831LDR3"/>
<feature type="non-terminal residue" evidence="2">
    <location>
        <position position="1"/>
    </location>
</feature>
<organism evidence="2">
    <name type="scientific">Mariniphaga anaerophila</name>
    <dbReference type="NCBI Taxonomy" id="1484053"/>
    <lineage>
        <taxon>Bacteria</taxon>
        <taxon>Pseudomonadati</taxon>
        <taxon>Bacteroidota</taxon>
        <taxon>Bacteroidia</taxon>
        <taxon>Marinilabiliales</taxon>
        <taxon>Prolixibacteraceae</taxon>
        <taxon>Mariniphaga</taxon>
    </lineage>
</organism>
<sequence>EDLQLVKVYLDYLAVNGPEPVKPSINRLLLFLFLGLLLTWALLDLIIFKKVKLKIIPVFIFLGAFGYQIVMIYEEAVKLGRSEGYQPDQPIKFSHQVHVAENQIDCMYCHHTATESKTANFPSTDLCMNCHIVVREGSRSGRFEIDKLVQAHEEGRSIEWIRIHELPDHVFFSHAQHVGVGKLDCAQCHGQVEEMHMVRQHTDLSMGWCLECHRETKVDFIENDYYSLFDAFHKDLDKGVRDSIMAADIGANDCAKCHY</sequence>
<proteinExistence type="predicted"/>
<dbReference type="PANTHER" id="PTHR39425:SF1">
    <property type="entry name" value="CYTOCHROME C7-LIKE DOMAIN-CONTAINING PROTEIN"/>
    <property type="match status" value="1"/>
</dbReference>
<feature type="transmembrane region" description="Helical" evidence="1">
    <location>
        <begin position="28"/>
        <end position="48"/>
    </location>
</feature>
<dbReference type="CDD" id="cd08168">
    <property type="entry name" value="Cytochrom_C3"/>
    <property type="match status" value="1"/>
</dbReference>
<comment type="caution">
    <text evidence="2">The sequence shown here is derived from an EMBL/GenBank/DDBJ whole genome shotgun (WGS) entry which is preliminary data.</text>
</comment>
<dbReference type="EMBL" id="DSDK01000805">
    <property type="protein sequence ID" value="HDR52779.1"/>
    <property type="molecule type" value="Genomic_DNA"/>
</dbReference>
<keyword evidence="1" id="KW-1133">Transmembrane helix</keyword>
<gene>
    <name evidence="2" type="ORF">ENN90_14370</name>
</gene>
<keyword evidence="1" id="KW-0472">Membrane</keyword>
<evidence type="ECO:0000313" key="2">
    <source>
        <dbReference type="EMBL" id="HDR52779.1"/>
    </source>
</evidence>
<reference evidence="2" key="1">
    <citation type="journal article" date="2020" name="mSystems">
        <title>Genome- and Community-Level Interaction Insights into Carbon Utilization and Element Cycling Functions of Hydrothermarchaeota in Hydrothermal Sediment.</title>
        <authorList>
            <person name="Zhou Z."/>
            <person name="Liu Y."/>
            <person name="Xu W."/>
            <person name="Pan J."/>
            <person name="Luo Z.H."/>
            <person name="Li M."/>
        </authorList>
    </citation>
    <scope>NUCLEOTIDE SEQUENCE [LARGE SCALE GENOMIC DNA]</scope>
    <source>
        <strain evidence="2">SpSt-1217</strain>
    </source>
</reference>
<dbReference type="InterPro" id="IPR036280">
    <property type="entry name" value="Multihaem_cyt_sf"/>
</dbReference>
<accession>A0A831LDR3</accession>
<dbReference type="Gene3D" id="3.90.10.10">
    <property type="entry name" value="Cytochrome C3"/>
    <property type="match status" value="2"/>
</dbReference>
<keyword evidence="1" id="KW-0812">Transmembrane</keyword>
<evidence type="ECO:0000256" key="1">
    <source>
        <dbReference type="SAM" id="Phobius"/>
    </source>
</evidence>
<feature type="transmembrane region" description="Helical" evidence="1">
    <location>
        <begin position="55"/>
        <end position="73"/>
    </location>
</feature>
<evidence type="ECO:0008006" key="3">
    <source>
        <dbReference type="Google" id="ProtNLM"/>
    </source>
</evidence>
<dbReference type="PANTHER" id="PTHR39425">
    <property type="entry name" value="LIPOPROTEIN CYTOCHROME C"/>
    <property type="match status" value="1"/>
</dbReference>
<protein>
    <recommendedName>
        <fullName evidence="3">Class III cytochrome C family protein</fullName>
    </recommendedName>
</protein>
<name>A0A831LDR3_9BACT</name>